<gene>
    <name evidence="23" type="ordered locus">Halha_1769</name>
</gene>
<evidence type="ECO:0000256" key="17">
    <source>
        <dbReference type="ARBA" id="ARBA00041185"/>
    </source>
</evidence>
<comment type="pathway">
    <text evidence="2">Cell wall biogenesis; peptidoglycan biosynthesis.</text>
</comment>
<evidence type="ECO:0000256" key="7">
    <source>
        <dbReference type="ARBA" id="ARBA00022692"/>
    </source>
</evidence>
<dbReference type="OrthoDB" id="9812661at2"/>
<comment type="catalytic activity">
    <reaction evidence="20">
        <text>[GlcNAc-(1-&gt;4)-Mur2Ac(oyl-L-Ala-gamma-D-Glu-L-Lys-D-Ala-D-Ala)](n)-di-trans,octa-cis-undecaprenyl diphosphate + beta-D-GlcNAc-(1-&gt;4)-Mur2Ac(oyl-L-Ala-gamma-D-Glu-L-Lys-D-Ala-D-Ala)-di-trans,octa-cis-undecaprenyl diphosphate = [GlcNAc-(1-&gt;4)-Mur2Ac(oyl-L-Ala-gamma-D-Glu-L-Lys-D-Ala-D-Ala)](n+1)-di-trans,octa-cis-undecaprenyl diphosphate + di-trans,octa-cis-undecaprenyl diphosphate + H(+)</text>
        <dbReference type="Rhea" id="RHEA:23708"/>
        <dbReference type="Rhea" id="RHEA-COMP:9602"/>
        <dbReference type="Rhea" id="RHEA-COMP:9603"/>
        <dbReference type="ChEBI" id="CHEBI:15378"/>
        <dbReference type="ChEBI" id="CHEBI:58405"/>
        <dbReference type="ChEBI" id="CHEBI:60033"/>
        <dbReference type="ChEBI" id="CHEBI:78435"/>
        <dbReference type="EC" id="2.4.99.28"/>
    </reaction>
</comment>
<evidence type="ECO:0000256" key="16">
    <source>
        <dbReference type="ARBA" id="ARBA00038053"/>
    </source>
</evidence>
<evidence type="ECO:0000256" key="13">
    <source>
        <dbReference type="ARBA" id="ARBA00023316"/>
    </source>
</evidence>
<dbReference type="RefSeq" id="WP_015327421.1">
    <property type="nucleotide sequence ID" value="NC_019978.1"/>
</dbReference>
<name>L0KAZ0_HALHC</name>
<protein>
    <recommendedName>
        <fullName evidence="17">Probable peptidoglycan glycosyltransferase FtsW</fullName>
        <ecNumber evidence="19">2.4.99.28</ecNumber>
    </recommendedName>
    <alternativeName>
        <fullName evidence="18">Cell division protein FtsW</fullName>
    </alternativeName>
    <alternativeName>
        <fullName evidence="15">Cell wall polymerase</fullName>
    </alternativeName>
    <alternativeName>
        <fullName evidence="14">Peptidoglycan polymerase</fullName>
    </alternativeName>
</protein>
<evidence type="ECO:0000256" key="21">
    <source>
        <dbReference type="ARBA" id="ARBA00049966"/>
    </source>
</evidence>
<feature type="transmembrane region" description="Helical" evidence="22">
    <location>
        <begin position="71"/>
        <end position="90"/>
    </location>
</feature>
<evidence type="ECO:0000256" key="1">
    <source>
        <dbReference type="ARBA" id="ARBA00004651"/>
    </source>
</evidence>
<evidence type="ECO:0000256" key="9">
    <source>
        <dbReference type="ARBA" id="ARBA00022984"/>
    </source>
</evidence>
<feature type="transmembrane region" description="Helical" evidence="22">
    <location>
        <begin position="102"/>
        <end position="122"/>
    </location>
</feature>
<organism evidence="23 24">
    <name type="scientific">Halobacteroides halobius (strain ATCC 35273 / DSM 5150 / MD-1)</name>
    <dbReference type="NCBI Taxonomy" id="748449"/>
    <lineage>
        <taxon>Bacteria</taxon>
        <taxon>Bacillati</taxon>
        <taxon>Bacillota</taxon>
        <taxon>Clostridia</taxon>
        <taxon>Halanaerobiales</taxon>
        <taxon>Halobacteroidaceae</taxon>
        <taxon>Halobacteroides</taxon>
    </lineage>
</organism>
<keyword evidence="7 22" id="KW-0812">Transmembrane</keyword>
<evidence type="ECO:0000256" key="5">
    <source>
        <dbReference type="ARBA" id="ARBA00022676"/>
    </source>
</evidence>
<evidence type="ECO:0000256" key="6">
    <source>
        <dbReference type="ARBA" id="ARBA00022679"/>
    </source>
</evidence>
<dbReference type="NCBIfam" id="TIGR02614">
    <property type="entry name" value="ftsW"/>
    <property type="match status" value="1"/>
</dbReference>
<keyword evidence="8" id="KW-0133">Cell shape</keyword>
<dbReference type="GO" id="GO:0008955">
    <property type="term" value="F:peptidoglycan glycosyltransferase activity"/>
    <property type="evidence" value="ECO:0007669"/>
    <property type="project" value="UniProtKB-EC"/>
</dbReference>
<dbReference type="EC" id="2.4.99.28" evidence="19"/>
<dbReference type="GO" id="GO:0051301">
    <property type="term" value="P:cell division"/>
    <property type="evidence" value="ECO:0007669"/>
    <property type="project" value="UniProtKB-KW"/>
</dbReference>
<evidence type="ECO:0000256" key="3">
    <source>
        <dbReference type="ARBA" id="ARBA00022475"/>
    </source>
</evidence>
<evidence type="ECO:0000256" key="14">
    <source>
        <dbReference type="ARBA" id="ARBA00032370"/>
    </source>
</evidence>
<feature type="transmembrane region" description="Helical" evidence="22">
    <location>
        <begin position="333"/>
        <end position="354"/>
    </location>
</feature>
<dbReference type="STRING" id="748449.Halha_1769"/>
<evidence type="ECO:0000256" key="8">
    <source>
        <dbReference type="ARBA" id="ARBA00022960"/>
    </source>
</evidence>
<dbReference type="HOGENOM" id="CLU_029243_0_1_9"/>
<dbReference type="KEGG" id="hhl:Halha_1769"/>
<dbReference type="GO" id="GO:0009252">
    <property type="term" value="P:peptidoglycan biosynthetic process"/>
    <property type="evidence" value="ECO:0007669"/>
    <property type="project" value="UniProtKB-KW"/>
</dbReference>
<keyword evidence="3" id="KW-1003">Cell membrane</keyword>
<dbReference type="PANTHER" id="PTHR30474:SF2">
    <property type="entry name" value="PEPTIDOGLYCAN GLYCOSYLTRANSFERASE FTSW-RELATED"/>
    <property type="match status" value="1"/>
</dbReference>
<feature type="transmembrane region" description="Helical" evidence="22">
    <location>
        <begin position="258"/>
        <end position="284"/>
    </location>
</feature>
<evidence type="ECO:0000256" key="11">
    <source>
        <dbReference type="ARBA" id="ARBA00023136"/>
    </source>
</evidence>
<dbReference type="InterPro" id="IPR013437">
    <property type="entry name" value="FtsW"/>
</dbReference>
<dbReference type="AlphaFoldDB" id="L0KAZ0"/>
<keyword evidence="24" id="KW-1185">Reference proteome</keyword>
<comment type="subcellular location">
    <subcellularLocation>
        <location evidence="1">Cell membrane</location>
        <topology evidence="1">Multi-pass membrane protein</topology>
    </subcellularLocation>
</comment>
<dbReference type="PATRIC" id="fig|748449.3.peg.1721"/>
<comment type="function">
    <text evidence="21">Peptidoglycan polymerase that is essential for cell division.</text>
</comment>
<keyword evidence="12" id="KW-0131">Cell cycle</keyword>
<evidence type="ECO:0000256" key="20">
    <source>
        <dbReference type="ARBA" id="ARBA00049902"/>
    </source>
</evidence>
<evidence type="ECO:0000256" key="15">
    <source>
        <dbReference type="ARBA" id="ARBA00033270"/>
    </source>
</evidence>
<dbReference type="eggNOG" id="COG0772">
    <property type="taxonomic scope" value="Bacteria"/>
</dbReference>
<dbReference type="Proteomes" id="UP000010880">
    <property type="component" value="Chromosome"/>
</dbReference>
<evidence type="ECO:0000313" key="23">
    <source>
        <dbReference type="EMBL" id="AGB41705.1"/>
    </source>
</evidence>
<evidence type="ECO:0000256" key="22">
    <source>
        <dbReference type="SAM" id="Phobius"/>
    </source>
</evidence>
<comment type="similarity">
    <text evidence="16">Belongs to the SEDS family. FtsW subfamily.</text>
</comment>
<dbReference type="EMBL" id="CP003359">
    <property type="protein sequence ID" value="AGB41705.1"/>
    <property type="molecule type" value="Genomic_DNA"/>
</dbReference>
<feature type="transmembrane region" description="Helical" evidence="22">
    <location>
        <begin position="46"/>
        <end position="64"/>
    </location>
</feature>
<dbReference type="GO" id="GO:0005886">
    <property type="term" value="C:plasma membrane"/>
    <property type="evidence" value="ECO:0007669"/>
    <property type="project" value="UniProtKB-SubCell"/>
</dbReference>
<feature type="transmembrane region" description="Helical" evidence="22">
    <location>
        <begin position="166"/>
        <end position="199"/>
    </location>
</feature>
<keyword evidence="13" id="KW-0961">Cell wall biogenesis/degradation</keyword>
<dbReference type="InterPro" id="IPR001182">
    <property type="entry name" value="FtsW/RodA"/>
</dbReference>
<keyword evidence="11 22" id="KW-0472">Membrane</keyword>
<dbReference type="GO" id="GO:0008360">
    <property type="term" value="P:regulation of cell shape"/>
    <property type="evidence" value="ECO:0007669"/>
    <property type="project" value="UniProtKB-KW"/>
</dbReference>
<keyword evidence="6" id="KW-0808">Transferase</keyword>
<accession>L0KAZ0</accession>
<proteinExistence type="inferred from homology"/>
<keyword evidence="5" id="KW-0328">Glycosyltransferase</keyword>
<reference evidence="24" key="1">
    <citation type="submission" date="2012-02" db="EMBL/GenBank/DDBJ databases">
        <title>The complete genome of Halobacteroides halobius DSM 5150.</title>
        <authorList>
            <person name="Lucas S."/>
            <person name="Copeland A."/>
            <person name="Lapidus A."/>
            <person name="Glavina del Rio T."/>
            <person name="Dalin E."/>
            <person name="Tice H."/>
            <person name="Bruce D."/>
            <person name="Goodwin L."/>
            <person name="Pitluck S."/>
            <person name="Peters L."/>
            <person name="Mikhailova N."/>
            <person name="Gu W."/>
            <person name="Kyrpides N."/>
            <person name="Mavromatis K."/>
            <person name="Ivanova N."/>
            <person name="Brettin T."/>
            <person name="Detter J.C."/>
            <person name="Han C."/>
            <person name="Larimer F."/>
            <person name="Land M."/>
            <person name="Hauser L."/>
            <person name="Markowitz V."/>
            <person name="Cheng J.-F."/>
            <person name="Hugenholtz P."/>
            <person name="Woyke T."/>
            <person name="Wu D."/>
            <person name="Tindall B."/>
            <person name="Pomrenke H."/>
            <person name="Brambilla E."/>
            <person name="Klenk H.-P."/>
            <person name="Eisen J.A."/>
        </authorList>
    </citation>
    <scope>NUCLEOTIDE SEQUENCE [LARGE SCALE GENOMIC DNA]</scope>
    <source>
        <strain evidence="24">ATCC 35273 / DSM 5150 / MD-1</strain>
    </source>
</reference>
<feature type="transmembrane region" description="Helical" evidence="22">
    <location>
        <begin position="220"/>
        <end position="238"/>
    </location>
</feature>
<dbReference type="GO" id="GO:0032153">
    <property type="term" value="C:cell division site"/>
    <property type="evidence" value="ECO:0007669"/>
    <property type="project" value="TreeGrafter"/>
</dbReference>
<dbReference type="Pfam" id="PF01098">
    <property type="entry name" value="FTSW_RODA_SPOVE"/>
    <property type="match status" value="1"/>
</dbReference>
<feature type="transmembrane region" description="Helical" evidence="22">
    <location>
        <begin position="7"/>
        <end position="34"/>
    </location>
</feature>
<dbReference type="PANTHER" id="PTHR30474">
    <property type="entry name" value="CELL CYCLE PROTEIN"/>
    <property type="match status" value="1"/>
</dbReference>
<evidence type="ECO:0000256" key="2">
    <source>
        <dbReference type="ARBA" id="ARBA00004752"/>
    </source>
</evidence>
<sequence>MKRPPDYIIFLVIILLMGLSVTMVFSATSISAYVNYEDSFYFLKRQLTWVALGLAVMILVANVNYHRYLNWANYILLGSIILLILVLIVGNEVNGSKRWLDMGIRIQPSTIAKIAIIFYMARYIHLAQDRIKKFWTGLMPALAILGLFFVLILLEPDLGTAGTIAMTVVVMLVAAGARVLHLGGLAASGLPLFVFALMGESYRRRRIFAFLDPWADPQGTGFHIIQSLYALGSGGLFGVGLGHSKQKFFYLPEPGTDFIFAVLGEELGFVGSSVVLFLYLLLALRGLQIAMRAPDLFGSMLAVGITTWIVLQAIINIGVVTGSMPVTGITLPFISYGGTSLIVMSASIGVLLNISRFCKK</sequence>
<dbReference type="GO" id="GO:0015648">
    <property type="term" value="F:lipid-linked peptidoglycan transporter activity"/>
    <property type="evidence" value="ECO:0007669"/>
    <property type="project" value="TreeGrafter"/>
</dbReference>
<evidence type="ECO:0000256" key="12">
    <source>
        <dbReference type="ARBA" id="ARBA00023306"/>
    </source>
</evidence>
<evidence type="ECO:0000256" key="19">
    <source>
        <dbReference type="ARBA" id="ARBA00044770"/>
    </source>
</evidence>
<feature type="transmembrane region" description="Helical" evidence="22">
    <location>
        <begin position="134"/>
        <end position="154"/>
    </location>
</feature>
<evidence type="ECO:0000256" key="4">
    <source>
        <dbReference type="ARBA" id="ARBA00022618"/>
    </source>
</evidence>
<keyword evidence="10 22" id="KW-1133">Transmembrane helix</keyword>
<dbReference type="GO" id="GO:0071555">
    <property type="term" value="P:cell wall organization"/>
    <property type="evidence" value="ECO:0007669"/>
    <property type="project" value="UniProtKB-KW"/>
</dbReference>
<keyword evidence="9" id="KW-0573">Peptidoglycan synthesis</keyword>
<evidence type="ECO:0000256" key="10">
    <source>
        <dbReference type="ARBA" id="ARBA00022989"/>
    </source>
</evidence>
<keyword evidence="4 23" id="KW-0132">Cell division</keyword>
<evidence type="ECO:0000313" key="24">
    <source>
        <dbReference type="Proteomes" id="UP000010880"/>
    </source>
</evidence>
<evidence type="ECO:0000256" key="18">
    <source>
        <dbReference type="ARBA" id="ARBA00041418"/>
    </source>
</evidence>
<feature type="transmembrane region" description="Helical" evidence="22">
    <location>
        <begin position="296"/>
        <end position="321"/>
    </location>
</feature>